<keyword evidence="4" id="KW-1185">Reference proteome</keyword>
<dbReference type="Pfam" id="PF13855">
    <property type="entry name" value="LRR_8"/>
    <property type="match status" value="1"/>
</dbReference>
<dbReference type="InterPro" id="IPR032675">
    <property type="entry name" value="LRR_dom_sf"/>
</dbReference>
<reference evidence="3 4" key="1">
    <citation type="journal article" date="2023" name="Commun. Biol.">
        <title>Genome analysis of Parmales, the sister group of diatoms, reveals the evolutionary specialization of diatoms from phago-mixotrophs to photoautotrophs.</title>
        <authorList>
            <person name="Ban H."/>
            <person name="Sato S."/>
            <person name="Yoshikawa S."/>
            <person name="Yamada K."/>
            <person name="Nakamura Y."/>
            <person name="Ichinomiya M."/>
            <person name="Sato N."/>
            <person name="Blanc-Mathieu R."/>
            <person name="Endo H."/>
            <person name="Kuwata A."/>
            <person name="Ogata H."/>
        </authorList>
    </citation>
    <scope>NUCLEOTIDE SEQUENCE [LARGE SCALE GENOMIC DNA]</scope>
</reference>
<name>A0ABQ6M695_9STRA</name>
<dbReference type="Proteomes" id="UP001165060">
    <property type="component" value="Unassembled WGS sequence"/>
</dbReference>
<dbReference type="SMART" id="SM00369">
    <property type="entry name" value="LRR_TYP"/>
    <property type="match status" value="2"/>
</dbReference>
<dbReference type="Gene3D" id="3.80.10.10">
    <property type="entry name" value="Ribonuclease Inhibitor"/>
    <property type="match status" value="1"/>
</dbReference>
<keyword evidence="1" id="KW-0433">Leucine-rich repeat</keyword>
<dbReference type="SUPFAM" id="SSF52058">
    <property type="entry name" value="L domain-like"/>
    <property type="match status" value="1"/>
</dbReference>
<evidence type="ECO:0000313" key="3">
    <source>
        <dbReference type="EMBL" id="GMI20363.1"/>
    </source>
</evidence>
<dbReference type="InterPro" id="IPR001611">
    <property type="entry name" value="Leu-rich_rpt"/>
</dbReference>
<dbReference type="InterPro" id="IPR003591">
    <property type="entry name" value="Leu-rich_rpt_typical-subtyp"/>
</dbReference>
<comment type="caution">
    <text evidence="3">The sequence shown here is derived from an EMBL/GenBank/DDBJ whole genome shotgun (WGS) entry which is preliminary data.</text>
</comment>
<dbReference type="EMBL" id="BRYB01002486">
    <property type="protein sequence ID" value="GMI20363.1"/>
    <property type="molecule type" value="Genomic_DNA"/>
</dbReference>
<sequence length="107" mass="11047">MTTLTNLNIGANKLRSLPPGIFDGLGSLSYVNLQENPWESLPPNLFSGMCGLTSIDVGDVSPAAIAGGVFGGKTLCRGLGVASDEVKEVCWEQADDDAEAFCAGGAR</sequence>
<protein>
    <submittedName>
        <fullName evidence="3">Uncharacterized protein</fullName>
    </submittedName>
</protein>
<organism evidence="3 4">
    <name type="scientific">Tetraparma gracilis</name>
    <dbReference type="NCBI Taxonomy" id="2962635"/>
    <lineage>
        <taxon>Eukaryota</taxon>
        <taxon>Sar</taxon>
        <taxon>Stramenopiles</taxon>
        <taxon>Ochrophyta</taxon>
        <taxon>Bolidophyceae</taxon>
        <taxon>Parmales</taxon>
        <taxon>Triparmaceae</taxon>
        <taxon>Tetraparma</taxon>
    </lineage>
</organism>
<evidence type="ECO:0000313" key="4">
    <source>
        <dbReference type="Proteomes" id="UP001165060"/>
    </source>
</evidence>
<evidence type="ECO:0000256" key="2">
    <source>
        <dbReference type="ARBA" id="ARBA00022737"/>
    </source>
</evidence>
<gene>
    <name evidence="3" type="ORF">TeGR_g14072</name>
</gene>
<keyword evidence="2" id="KW-0677">Repeat</keyword>
<proteinExistence type="predicted"/>
<evidence type="ECO:0000256" key="1">
    <source>
        <dbReference type="ARBA" id="ARBA00022614"/>
    </source>
</evidence>
<accession>A0ABQ6M695</accession>